<dbReference type="KEGG" id="thg:TCELL_1024"/>
<dbReference type="InterPro" id="IPR004399">
    <property type="entry name" value="HMP/HMP-P_kinase_dom"/>
</dbReference>
<dbReference type="EMBL" id="CP003531">
    <property type="protein sequence ID" value="AFK51447.1"/>
    <property type="molecule type" value="Genomic_DNA"/>
</dbReference>
<dbReference type="RefSeq" id="WP_014737697.1">
    <property type="nucleotide sequence ID" value="NC_017954.1"/>
</dbReference>
<dbReference type="Gene3D" id="3.40.225.10">
    <property type="entry name" value="Class II aldolase/adducin N-terminal domain"/>
    <property type="match status" value="1"/>
</dbReference>
<keyword evidence="3 7" id="KW-0418">Kinase</keyword>
<dbReference type="NCBIfam" id="TIGR00097">
    <property type="entry name" value="HMP-P_kinase"/>
    <property type="match status" value="1"/>
</dbReference>
<dbReference type="InterPro" id="IPR019293">
    <property type="entry name" value="ThiN"/>
</dbReference>
<evidence type="ECO:0000256" key="3">
    <source>
        <dbReference type="ARBA" id="ARBA00022777"/>
    </source>
</evidence>
<reference evidence="7 8" key="1">
    <citation type="journal article" date="2012" name="J. Bacteriol.">
        <title>Complete genome sequence of the hyperthermophilic cellulolytic Crenarchaeon 'Thermogladius cellulolyticus' 1633.</title>
        <authorList>
            <person name="Mardanov A.V."/>
            <person name="Kochetkova T.V."/>
            <person name="Beletsky A.V."/>
            <person name="Bonch-Osmolovskaya E.A."/>
            <person name="Ravin N.V."/>
            <person name="Skryabin K.G."/>
        </authorList>
    </citation>
    <scope>NUCLEOTIDE SEQUENCE [LARGE SCALE GENOMIC DNA]</scope>
    <source>
        <strain evidence="8">DSM 22663 / VKM B-2946 / 1633</strain>
    </source>
</reference>
<dbReference type="SUPFAM" id="SSF53639">
    <property type="entry name" value="AraD/HMP-PK domain-like"/>
    <property type="match status" value="1"/>
</dbReference>
<dbReference type="AlphaFoldDB" id="I3TFA9"/>
<dbReference type="SUPFAM" id="SSF53613">
    <property type="entry name" value="Ribokinase-like"/>
    <property type="match status" value="1"/>
</dbReference>
<evidence type="ECO:0000256" key="1">
    <source>
        <dbReference type="ARBA" id="ARBA00022679"/>
    </source>
</evidence>
<dbReference type="InterPro" id="IPR036409">
    <property type="entry name" value="Aldolase_II/adducin_N_sf"/>
</dbReference>
<dbReference type="GO" id="GO:0005829">
    <property type="term" value="C:cytosol"/>
    <property type="evidence" value="ECO:0007669"/>
    <property type="project" value="TreeGrafter"/>
</dbReference>
<dbReference type="Gene3D" id="3.40.1190.20">
    <property type="match status" value="1"/>
</dbReference>
<evidence type="ECO:0000259" key="5">
    <source>
        <dbReference type="Pfam" id="PF08543"/>
    </source>
</evidence>
<evidence type="ECO:0000256" key="2">
    <source>
        <dbReference type="ARBA" id="ARBA00022741"/>
    </source>
</evidence>
<dbReference type="InterPro" id="IPR013749">
    <property type="entry name" value="PM/HMP-P_kinase-1"/>
</dbReference>
<dbReference type="NCBIfam" id="NF006346">
    <property type="entry name" value="PRK08573.1"/>
    <property type="match status" value="1"/>
</dbReference>
<accession>I3TFA9</accession>
<dbReference type="PANTHER" id="PTHR20858:SF17">
    <property type="entry name" value="HYDROXYMETHYLPYRIMIDINE_PHOSPHOMETHYLPYRIMIDINE KINASE THI20-RELATED"/>
    <property type="match status" value="1"/>
</dbReference>
<evidence type="ECO:0000259" key="6">
    <source>
        <dbReference type="Pfam" id="PF10120"/>
    </source>
</evidence>
<dbReference type="GO" id="GO:0008902">
    <property type="term" value="F:hydroxymethylpyrimidine kinase activity"/>
    <property type="evidence" value="ECO:0007669"/>
    <property type="project" value="TreeGrafter"/>
</dbReference>
<feature type="domain" description="Thiamine-phosphate synthase ThiN" evidence="6">
    <location>
        <begin position="277"/>
        <end position="445"/>
    </location>
</feature>
<dbReference type="GO" id="GO:0009228">
    <property type="term" value="P:thiamine biosynthetic process"/>
    <property type="evidence" value="ECO:0007669"/>
    <property type="project" value="InterPro"/>
</dbReference>
<sequence length="451" mass="47959">MTSWRIPVAMTIAGSDSGGGAGVEADLKTFSALGVYGTVVITSVTAQNTREVRGVYDLPPDFVYLQIKTVVEDIRVDAAKTGMLSNPGIVGAVADAVGEFGIRLVVDPVMVAKSGARLLRDDALEALTRRLLPQALLVTPNASEAGVLAGFPVESVEDAKRAARAIHDKYGVPAVVVKGGHLKADRVVDVLFYEGDYYLYEAERIESGCLHGAGCSFSAAVTAFLARGLKLPEAVKMARGFMDYAIKYGVRVGGGHCPVNPMAYLEVPAYKYAAIENVRRAVEALLENQALVMPYAPEVGINVVEAPHPLYATSPGDVVGVEGRIVRAGGRLVKVGDVRTGASSHLARLVLALVKRGLKVRGAVNVRYGEDLVERARRAGLRVVFVDRRLEPPELKSREGGSMEWIAGLAGGEEPDLIYDVGDVGKEPMVRVLGEDAVDAVTKLLSILKTG</sequence>
<organism evidence="7 8">
    <name type="scientific">Thermogladius calderae (strain DSM 22663 / VKM B-2946 / 1633)</name>
    <dbReference type="NCBI Taxonomy" id="1184251"/>
    <lineage>
        <taxon>Archaea</taxon>
        <taxon>Thermoproteota</taxon>
        <taxon>Thermoprotei</taxon>
        <taxon>Desulfurococcales</taxon>
        <taxon>Desulfurococcaceae</taxon>
        <taxon>Thermogladius</taxon>
    </lineage>
</organism>
<name>I3TFA9_THEC1</name>
<dbReference type="STRING" id="1184251.TCELL_1024"/>
<keyword evidence="1" id="KW-0808">Transferase</keyword>
<dbReference type="HOGENOM" id="CLU_035788_0_0_2"/>
<dbReference type="InParanoid" id="I3TFA9"/>
<dbReference type="GO" id="GO:0008972">
    <property type="term" value="F:phosphomethylpyrimidine kinase activity"/>
    <property type="evidence" value="ECO:0007669"/>
    <property type="project" value="InterPro"/>
</dbReference>
<evidence type="ECO:0000256" key="4">
    <source>
        <dbReference type="ARBA" id="ARBA00022840"/>
    </source>
</evidence>
<feature type="domain" description="Pyridoxamine kinase/Phosphomethylpyrimidine kinase" evidence="5">
    <location>
        <begin position="16"/>
        <end position="260"/>
    </location>
</feature>
<dbReference type="FunCoup" id="I3TFA9">
    <property type="interactions" value="34"/>
</dbReference>
<dbReference type="GeneID" id="13013343"/>
<dbReference type="CDD" id="cd01169">
    <property type="entry name" value="HMPP_kinase"/>
    <property type="match status" value="1"/>
</dbReference>
<proteinExistence type="predicted"/>
<dbReference type="Pfam" id="PF08543">
    <property type="entry name" value="Phos_pyr_kin"/>
    <property type="match status" value="1"/>
</dbReference>
<keyword evidence="8" id="KW-1185">Reference proteome</keyword>
<keyword evidence="4" id="KW-0067">ATP-binding</keyword>
<dbReference type="FunFam" id="3.40.1190.20:FF:000003">
    <property type="entry name" value="Phosphomethylpyrimidine kinase ThiD"/>
    <property type="match status" value="1"/>
</dbReference>
<dbReference type="eggNOG" id="arCOG00021">
    <property type="taxonomic scope" value="Archaea"/>
</dbReference>
<dbReference type="GO" id="GO:0005524">
    <property type="term" value="F:ATP binding"/>
    <property type="evidence" value="ECO:0007669"/>
    <property type="project" value="UniProtKB-KW"/>
</dbReference>
<dbReference type="eggNOG" id="arCOG00020">
    <property type="taxonomic scope" value="Archaea"/>
</dbReference>
<dbReference type="Proteomes" id="UP000005270">
    <property type="component" value="Chromosome"/>
</dbReference>
<protein>
    <submittedName>
        <fullName evidence="7">Phosphomethylpyrimidine kinase</fullName>
    </submittedName>
</protein>
<dbReference type="InterPro" id="IPR029056">
    <property type="entry name" value="Ribokinase-like"/>
</dbReference>
<evidence type="ECO:0000313" key="7">
    <source>
        <dbReference type="EMBL" id="AFK51447.1"/>
    </source>
</evidence>
<keyword evidence="2" id="KW-0547">Nucleotide-binding</keyword>
<evidence type="ECO:0000313" key="8">
    <source>
        <dbReference type="Proteomes" id="UP000005270"/>
    </source>
</evidence>
<dbReference type="PANTHER" id="PTHR20858">
    <property type="entry name" value="PHOSPHOMETHYLPYRIMIDINE KINASE"/>
    <property type="match status" value="1"/>
</dbReference>
<gene>
    <name evidence="7" type="ordered locus">TCELL_1024</name>
</gene>
<dbReference type="Pfam" id="PF10120">
    <property type="entry name" value="ThiN"/>
    <property type="match status" value="1"/>
</dbReference>